<gene>
    <name evidence="1" type="ORF">A1507_14530</name>
</gene>
<reference evidence="1 2" key="1">
    <citation type="submission" date="2016-03" db="EMBL/GenBank/DDBJ databases">
        <authorList>
            <person name="Ploux O."/>
        </authorList>
    </citation>
    <scope>NUCLEOTIDE SEQUENCE [LARGE SCALE GENOMIC DNA]</scope>
    <source>
        <strain evidence="1 2">R-45378</strain>
    </source>
</reference>
<dbReference type="EMBL" id="LUUJ01000084">
    <property type="protein sequence ID" value="OAI15118.1"/>
    <property type="molecule type" value="Genomic_DNA"/>
</dbReference>
<proteinExistence type="predicted"/>
<name>A0A177NAN6_9GAMM</name>
<organism evidence="1 2">
    <name type="scientific">Methylomonas koyamae</name>
    <dbReference type="NCBI Taxonomy" id="702114"/>
    <lineage>
        <taxon>Bacteria</taxon>
        <taxon>Pseudomonadati</taxon>
        <taxon>Pseudomonadota</taxon>
        <taxon>Gammaproteobacteria</taxon>
        <taxon>Methylococcales</taxon>
        <taxon>Methylococcaceae</taxon>
        <taxon>Methylomonas</taxon>
    </lineage>
</organism>
<dbReference type="PANTHER" id="PTHR41244:SF1">
    <property type="entry name" value="GLYCOSYLTRANSFERASE"/>
    <property type="match status" value="1"/>
</dbReference>
<accession>A0A177NAN6</accession>
<dbReference type="PANTHER" id="PTHR41244">
    <property type="entry name" value="RHAMNAN SYNTHESIS F"/>
    <property type="match status" value="1"/>
</dbReference>
<evidence type="ECO:0000313" key="2">
    <source>
        <dbReference type="Proteomes" id="UP000077857"/>
    </source>
</evidence>
<dbReference type="Proteomes" id="UP000077857">
    <property type="component" value="Unassembled WGS sequence"/>
</dbReference>
<dbReference type="Gene3D" id="3.20.20.80">
    <property type="entry name" value="Glycosidases"/>
    <property type="match status" value="1"/>
</dbReference>
<protein>
    <submittedName>
        <fullName evidence="1">Lipopolysaccharide biosynthesis protein</fullName>
    </submittedName>
</protein>
<evidence type="ECO:0000313" key="1">
    <source>
        <dbReference type="EMBL" id="OAI15118.1"/>
    </source>
</evidence>
<sequence length="367" mass="43098">MKTSPRLIAFHLPQFHPTPENDEWWGKGFTEWTNVAKAKRLYPDHYQPHVPADLGFYDLRLPEARHAQAELAREYGIEGFCYYHYWFGDGRRMLERPVNEILASGEPDFPFCLCWANHSWNNIWQGTADRTLIEQTYPGLEDHRLHFEWLLKAFKDRRYITVDDKPLFLIYSPTDIPELPNVILFWRELAKQAGLAGLYLVGVNYRHRQDWNPISVGLDASTWQPLPPKDGHIPPRYRLRRLLNRIFLGKKSSLTVYDYADTIEQLTRKSPPNFPDYPTVLPNWDNTPRSGENGLVLHGSTPELFGRVLRRGLSLISDNEPEHQIVFIKAWNEWAEGNYLEPDQFHGHGYLNVVRQELSRFRSEYNI</sequence>
<dbReference type="CDD" id="cd11579">
    <property type="entry name" value="Glyco_tran_WbsX"/>
    <property type="match status" value="1"/>
</dbReference>
<comment type="caution">
    <text evidence="1">The sequence shown here is derived from an EMBL/GenBank/DDBJ whole genome shotgun (WGS) entry which is preliminary data.</text>
</comment>
<dbReference type="RefSeq" id="WP_064040879.1">
    <property type="nucleotide sequence ID" value="NZ_LUUJ01000084.1"/>
</dbReference>
<dbReference type="InterPro" id="IPR032719">
    <property type="entry name" value="WbsX"/>
</dbReference>
<dbReference type="AlphaFoldDB" id="A0A177NAN6"/>
<dbReference type="Pfam" id="PF14307">
    <property type="entry name" value="Glyco_tran_WbsX"/>
    <property type="match status" value="1"/>
</dbReference>
<dbReference type="OrthoDB" id="9816424at2"/>